<protein>
    <submittedName>
        <fullName evidence="1">Uncharacterized protein</fullName>
    </submittedName>
</protein>
<evidence type="ECO:0000313" key="1">
    <source>
        <dbReference type="EMBL" id="QHT00577.1"/>
    </source>
</evidence>
<dbReference type="AlphaFoldDB" id="A0A6C0C892"/>
<sequence>MNPTLSIEDAVRLAFSKNHHSKRYVTHFDKDDGSESGRFLSMPPRVPFHSSMYKRGLGLYYQRDKGGAETI</sequence>
<proteinExistence type="predicted"/>
<name>A0A6C0C892_9ZZZZ</name>
<dbReference type="EMBL" id="MN739356">
    <property type="protein sequence ID" value="QHT00577.1"/>
    <property type="molecule type" value="Genomic_DNA"/>
</dbReference>
<reference evidence="1" key="1">
    <citation type="journal article" date="2020" name="Nature">
        <title>Giant virus diversity and host interactions through global metagenomics.</title>
        <authorList>
            <person name="Schulz F."/>
            <person name="Roux S."/>
            <person name="Paez-Espino D."/>
            <person name="Jungbluth S."/>
            <person name="Walsh D.A."/>
            <person name="Denef V.J."/>
            <person name="McMahon K.D."/>
            <person name="Konstantinidis K.T."/>
            <person name="Eloe-Fadrosh E.A."/>
            <person name="Kyrpides N.C."/>
            <person name="Woyke T."/>
        </authorList>
    </citation>
    <scope>NUCLEOTIDE SEQUENCE</scope>
    <source>
        <strain evidence="1">GVMAG-M-3300020192-26</strain>
    </source>
</reference>
<accession>A0A6C0C892</accession>
<organism evidence="1">
    <name type="scientific">viral metagenome</name>
    <dbReference type="NCBI Taxonomy" id="1070528"/>
    <lineage>
        <taxon>unclassified sequences</taxon>
        <taxon>metagenomes</taxon>
        <taxon>organismal metagenomes</taxon>
    </lineage>
</organism>